<evidence type="ECO:0000313" key="11">
    <source>
        <dbReference type="EMBL" id="OGD23517.1"/>
    </source>
</evidence>
<dbReference type="InterPro" id="IPR020058">
    <property type="entry name" value="Glu/Gln-tRNA-synth_Ib_cat-dom"/>
</dbReference>
<dbReference type="Gene3D" id="1.10.8.70">
    <property type="entry name" value="Glutamate-tRNA synthetase, class I, anticodon-binding domain 1"/>
    <property type="match status" value="1"/>
</dbReference>
<dbReference type="Gene3D" id="3.40.50.620">
    <property type="entry name" value="HUPs"/>
    <property type="match status" value="1"/>
</dbReference>
<evidence type="ECO:0000256" key="3">
    <source>
        <dbReference type="ARBA" id="ARBA00022598"/>
    </source>
</evidence>
<dbReference type="InterPro" id="IPR014729">
    <property type="entry name" value="Rossmann-like_a/b/a_fold"/>
</dbReference>
<comment type="function">
    <text evidence="8">Catalyzes the attachment of glutamate to tRNA(Glu) in a two-step reaction: glutamate is first activated by ATP to form Glu-AMP and then transferred to the acceptor end of tRNA(Glu).</text>
</comment>
<dbReference type="HAMAP" id="MF_00022">
    <property type="entry name" value="Glu_tRNA_synth_type1"/>
    <property type="match status" value="1"/>
</dbReference>
<feature type="domain" description="Aminoacyl-tRNA synthetase class I anticodon-binding" evidence="10">
    <location>
        <begin position="338"/>
        <end position="484"/>
    </location>
</feature>
<evidence type="ECO:0000259" key="10">
    <source>
        <dbReference type="Pfam" id="PF19269"/>
    </source>
</evidence>
<dbReference type="GO" id="GO:0000049">
    <property type="term" value="F:tRNA binding"/>
    <property type="evidence" value="ECO:0007669"/>
    <property type="project" value="InterPro"/>
</dbReference>
<dbReference type="FunFam" id="3.40.50.620:FF:000045">
    <property type="entry name" value="Glutamate--tRNA ligase, mitochondrial"/>
    <property type="match status" value="1"/>
</dbReference>
<dbReference type="PANTHER" id="PTHR43311:SF2">
    <property type="entry name" value="GLUTAMATE--TRNA LIGASE, MITOCHONDRIAL-RELATED"/>
    <property type="match status" value="1"/>
</dbReference>
<dbReference type="GO" id="GO:0004818">
    <property type="term" value="F:glutamate-tRNA ligase activity"/>
    <property type="evidence" value="ECO:0007669"/>
    <property type="project" value="UniProtKB-UniRule"/>
</dbReference>
<protein>
    <recommendedName>
        <fullName evidence="8">Glutamate--tRNA ligase</fullName>
        <ecNumber evidence="8">6.1.1.17</ecNumber>
    </recommendedName>
    <alternativeName>
        <fullName evidence="8">Glutamyl-tRNA synthetase</fullName>
        <shortName evidence="8">GluRS</shortName>
    </alternativeName>
</protein>
<dbReference type="GO" id="GO:0006424">
    <property type="term" value="P:glutamyl-tRNA aminoacylation"/>
    <property type="evidence" value="ECO:0007669"/>
    <property type="project" value="UniProtKB-UniRule"/>
</dbReference>
<evidence type="ECO:0000256" key="5">
    <source>
        <dbReference type="ARBA" id="ARBA00022840"/>
    </source>
</evidence>
<organism evidence="11 12">
    <name type="scientific">Candidatus Azambacteria bacterium RBG_16_47_10</name>
    <dbReference type="NCBI Taxonomy" id="1797292"/>
    <lineage>
        <taxon>Bacteria</taxon>
        <taxon>Candidatus Azamiibacteriota</taxon>
    </lineage>
</organism>
<dbReference type="InterPro" id="IPR020752">
    <property type="entry name" value="Glu-tRNA-synth_I_codon-bd_sub1"/>
</dbReference>
<dbReference type="GO" id="GO:0005524">
    <property type="term" value="F:ATP binding"/>
    <property type="evidence" value="ECO:0007669"/>
    <property type="project" value="UniProtKB-UniRule"/>
</dbReference>
<dbReference type="Pfam" id="PF19269">
    <property type="entry name" value="Anticodon_2"/>
    <property type="match status" value="1"/>
</dbReference>
<dbReference type="Proteomes" id="UP000176639">
    <property type="component" value="Unassembled WGS sequence"/>
</dbReference>
<dbReference type="PROSITE" id="PS00178">
    <property type="entry name" value="AA_TRNA_LIGASE_I"/>
    <property type="match status" value="1"/>
</dbReference>
<dbReference type="InterPro" id="IPR033910">
    <property type="entry name" value="GluRS_core"/>
</dbReference>
<dbReference type="PANTHER" id="PTHR43311">
    <property type="entry name" value="GLUTAMATE--TRNA LIGASE"/>
    <property type="match status" value="1"/>
</dbReference>
<evidence type="ECO:0000256" key="4">
    <source>
        <dbReference type="ARBA" id="ARBA00022741"/>
    </source>
</evidence>
<dbReference type="PRINTS" id="PR00987">
    <property type="entry name" value="TRNASYNTHGLU"/>
</dbReference>
<dbReference type="InterPro" id="IPR008925">
    <property type="entry name" value="aa_tRNA-synth_I_cd-bd_sf"/>
</dbReference>
<comment type="caution">
    <text evidence="11">The sequence shown here is derived from an EMBL/GenBank/DDBJ whole genome shotgun (WGS) entry which is preliminary data.</text>
</comment>
<comment type="catalytic activity">
    <reaction evidence="8">
        <text>tRNA(Glu) + L-glutamate + ATP = L-glutamyl-tRNA(Glu) + AMP + diphosphate</text>
        <dbReference type="Rhea" id="RHEA:23540"/>
        <dbReference type="Rhea" id="RHEA-COMP:9663"/>
        <dbReference type="Rhea" id="RHEA-COMP:9680"/>
        <dbReference type="ChEBI" id="CHEBI:29985"/>
        <dbReference type="ChEBI" id="CHEBI:30616"/>
        <dbReference type="ChEBI" id="CHEBI:33019"/>
        <dbReference type="ChEBI" id="CHEBI:78442"/>
        <dbReference type="ChEBI" id="CHEBI:78520"/>
        <dbReference type="ChEBI" id="CHEBI:456215"/>
        <dbReference type="EC" id="6.1.1.17"/>
    </reaction>
</comment>
<comment type="caution">
    <text evidence="8">Lacks conserved residue(s) required for the propagation of feature annotation.</text>
</comment>
<evidence type="ECO:0000256" key="1">
    <source>
        <dbReference type="ARBA" id="ARBA00007894"/>
    </source>
</evidence>
<dbReference type="SUPFAM" id="SSF52374">
    <property type="entry name" value="Nucleotidylyl transferase"/>
    <property type="match status" value="1"/>
</dbReference>
<feature type="short sequence motif" description="'KMSKS' region" evidence="8">
    <location>
        <begin position="256"/>
        <end position="260"/>
    </location>
</feature>
<dbReference type="Pfam" id="PF00749">
    <property type="entry name" value="tRNA-synt_1c"/>
    <property type="match status" value="1"/>
</dbReference>
<dbReference type="EC" id="6.1.1.17" evidence="8"/>
<dbReference type="NCBIfam" id="TIGR00464">
    <property type="entry name" value="gltX_bact"/>
    <property type="match status" value="1"/>
</dbReference>
<comment type="similarity">
    <text evidence="1 8">Belongs to the class-I aminoacyl-tRNA synthetase family. Glutamate--tRNA ligase type 1 subfamily.</text>
</comment>
<feature type="binding site" evidence="8">
    <location>
        <position position="259"/>
    </location>
    <ligand>
        <name>ATP</name>
        <dbReference type="ChEBI" id="CHEBI:30616"/>
    </ligand>
</feature>
<dbReference type="SUPFAM" id="SSF48163">
    <property type="entry name" value="An anticodon-binding domain of class I aminoacyl-tRNA synthetases"/>
    <property type="match status" value="1"/>
</dbReference>
<dbReference type="InterPro" id="IPR001412">
    <property type="entry name" value="aa-tRNA-synth_I_CS"/>
</dbReference>
<keyword evidence="6 8" id="KW-0648">Protein biosynthesis</keyword>
<dbReference type="InterPro" id="IPR000924">
    <property type="entry name" value="Glu/Gln-tRNA-synth"/>
</dbReference>
<dbReference type="CDD" id="cd00808">
    <property type="entry name" value="GluRS_core"/>
    <property type="match status" value="1"/>
</dbReference>
<evidence type="ECO:0000256" key="2">
    <source>
        <dbReference type="ARBA" id="ARBA00022490"/>
    </source>
</evidence>
<name>A0A1F5AZ39_9BACT</name>
<keyword evidence="4 8" id="KW-0547">Nucleotide-binding</keyword>
<keyword evidence="7 8" id="KW-0030">Aminoacyl-tRNA synthetase</keyword>
<dbReference type="AlphaFoldDB" id="A0A1F5AZ39"/>
<evidence type="ECO:0000256" key="8">
    <source>
        <dbReference type="HAMAP-Rule" id="MF_00022"/>
    </source>
</evidence>
<evidence type="ECO:0000256" key="7">
    <source>
        <dbReference type="ARBA" id="ARBA00023146"/>
    </source>
</evidence>
<sequence>MEAKNISHNIRVRIAPSPTGLFHVGTARTALFNYLFAKKHGGVFIVRIEDTDTARSEKKYEEDILAGLTWLGLTWDEGPHKDGGYGPYHQSERIDLYKKHLDILFEKDLAYHCFCTKEELEAQKNYMMASGFPPKYSGRCAGLPRAETDQKKKEGMSSVIRFRTPARKLAFIDAVKGKIEVDTELIGDFTIAKSFDEPLYNFAAVVDDERMRISHVIRGEDHISNTPKQILLAEAFGFQSPVYGHLPLLLGQDKSKLSKRHGAKSILEYKEEGYLPEALINFLMFLGWNPGTERELYSLSELEQCFDLSQVQRSNAVFNMQKLDWFNTHYIRQKSDAELYALCLPYLERAGLADAHMSRERVMKIIAIEKDRLKKLSDIVVLAGFFFAVPAYAKEILVWKKSDAARAKESLSASVDEFEKLSDAEFAGEKIKEALGVVAAQFGNGETYWPLRVALSGLEASPGPVEIADVLGKEESLRRIREAIAMI</sequence>
<evidence type="ECO:0000256" key="6">
    <source>
        <dbReference type="ARBA" id="ARBA00022917"/>
    </source>
</evidence>
<comment type="subcellular location">
    <subcellularLocation>
        <location evidence="8">Cytoplasm</location>
    </subcellularLocation>
</comment>
<accession>A0A1F5AZ39</accession>
<dbReference type="GO" id="GO:0008270">
    <property type="term" value="F:zinc ion binding"/>
    <property type="evidence" value="ECO:0007669"/>
    <property type="project" value="InterPro"/>
</dbReference>
<keyword evidence="5 8" id="KW-0067">ATP-binding</keyword>
<proteinExistence type="inferred from homology"/>
<dbReference type="GO" id="GO:0005829">
    <property type="term" value="C:cytosol"/>
    <property type="evidence" value="ECO:0007669"/>
    <property type="project" value="TreeGrafter"/>
</dbReference>
<gene>
    <name evidence="8" type="primary">gltX</name>
    <name evidence="11" type="ORF">A2Z10_03435</name>
</gene>
<dbReference type="InterPro" id="IPR004527">
    <property type="entry name" value="Glu-tRNA-ligase_bac/mito"/>
</dbReference>
<keyword evidence="3 8" id="KW-0436">Ligase</keyword>
<dbReference type="EMBL" id="MEYI01000037">
    <property type="protein sequence ID" value="OGD23517.1"/>
    <property type="molecule type" value="Genomic_DNA"/>
</dbReference>
<dbReference type="InterPro" id="IPR020751">
    <property type="entry name" value="aa-tRNA-synth_I_codon-bd_sub2"/>
</dbReference>
<dbReference type="InterPro" id="IPR045462">
    <property type="entry name" value="aa-tRNA-synth_I_cd-bd"/>
</dbReference>
<evidence type="ECO:0000313" key="12">
    <source>
        <dbReference type="Proteomes" id="UP000176639"/>
    </source>
</evidence>
<comment type="subunit">
    <text evidence="8">Monomer.</text>
</comment>
<feature type="short sequence motif" description="'HIGH' region" evidence="8">
    <location>
        <begin position="16"/>
        <end position="26"/>
    </location>
</feature>
<dbReference type="InterPro" id="IPR049940">
    <property type="entry name" value="GluQ/Sye"/>
</dbReference>
<keyword evidence="2 8" id="KW-0963">Cytoplasm</keyword>
<reference evidence="11 12" key="1">
    <citation type="journal article" date="2016" name="Nat. Commun.">
        <title>Thousands of microbial genomes shed light on interconnected biogeochemical processes in an aquifer system.</title>
        <authorList>
            <person name="Anantharaman K."/>
            <person name="Brown C.T."/>
            <person name="Hug L.A."/>
            <person name="Sharon I."/>
            <person name="Castelle C.J."/>
            <person name="Probst A.J."/>
            <person name="Thomas B.C."/>
            <person name="Singh A."/>
            <person name="Wilkins M.J."/>
            <person name="Karaoz U."/>
            <person name="Brodie E.L."/>
            <person name="Williams K.H."/>
            <person name="Hubbard S.S."/>
            <person name="Banfield J.F."/>
        </authorList>
    </citation>
    <scope>NUCLEOTIDE SEQUENCE [LARGE SCALE GENOMIC DNA]</scope>
</reference>
<feature type="domain" description="Glutamyl/glutaminyl-tRNA synthetase class Ib catalytic" evidence="9">
    <location>
        <begin position="10"/>
        <end position="325"/>
    </location>
</feature>
<evidence type="ECO:0000259" key="9">
    <source>
        <dbReference type="Pfam" id="PF00749"/>
    </source>
</evidence>
<dbReference type="Gene3D" id="1.10.10.350">
    <property type="match status" value="1"/>
</dbReference>